<proteinExistence type="predicted"/>
<accession>A0A7W6TKI6</accession>
<dbReference type="Proteomes" id="UP000524535">
    <property type="component" value="Unassembled WGS sequence"/>
</dbReference>
<dbReference type="AlphaFoldDB" id="A0A7W6TKI6"/>
<gene>
    <name evidence="2" type="ORF">GGE31_005619</name>
    <name evidence="1" type="ORF">GGE33_005626</name>
    <name evidence="3" type="ORF">GGE35_005628</name>
</gene>
<name>A0A7W6TKI6_9HYPH</name>
<protein>
    <submittedName>
        <fullName evidence="2">Uncharacterized protein</fullName>
    </submittedName>
</protein>
<comment type="caution">
    <text evidence="2">The sequence shown here is derived from an EMBL/GenBank/DDBJ whole genome shotgun (WGS) entry which is preliminary data.</text>
</comment>
<evidence type="ECO:0000313" key="3">
    <source>
        <dbReference type="EMBL" id="MBB4449761.1"/>
    </source>
</evidence>
<dbReference type="EMBL" id="JACIGW010000022">
    <property type="protein sequence ID" value="MBB4351839.1"/>
    <property type="molecule type" value="Genomic_DNA"/>
</dbReference>
<evidence type="ECO:0000313" key="1">
    <source>
        <dbReference type="EMBL" id="MBB4351839.1"/>
    </source>
</evidence>
<evidence type="ECO:0000313" key="5">
    <source>
        <dbReference type="Proteomes" id="UP000524535"/>
    </source>
</evidence>
<dbReference type="EMBL" id="JACIHM010000026">
    <property type="protein sequence ID" value="MBB4449761.1"/>
    <property type="molecule type" value="Genomic_DNA"/>
</dbReference>
<evidence type="ECO:0000313" key="4">
    <source>
        <dbReference type="Proteomes" id="UP000520770"/>
    </source>
</evidence>
<dbReference type="Proteomes" id="UP000520770">
    <property type="component" value="Unassembled WGS sequence"/>
</dbReference>
<keyword evidence="5" id="KW-1185">Reference proteome</keyword>
<organism evidence="2 5">
    <name type="scientific">Aliirhizobium cellulosilyticum</name>
    <dbReference type="NCBI Taxonomy" id="393664"/>
    <lineage>
        <taxon>Bacteria</taxon>
        <taxon>Pseudomonadati</taxon>
        <taxon>Pseudomonadota</taxon>
        <taxon>Alphaproteobacteria</taxon>
        <taxon>Hyphomicrobiales</taxon>
        <taxon>Rhizobiaceae</taxon>
        <taxon>Aliirhizobium</taxon>
    </lineage>
</organism>
<dbReference type="EMBL" id="JACIGY010000022">
    <property type="protein sequence ID" value="MBB4415069.1"/>
    <property type="molecule type" value="Genomic_DNA"/>
</dbReference>
<dbReference type="Proteomes" id="UP000576087">
    <property type="component" value="Unassembled WGS sequence"/>
</dbReference>
<evidence type="ECO:0000313" key="6">
    <source>
        <dbReference type="Proteomes" id="UP000576087"/>
    </source>
</evidence>
<evidence type="ECO:0000313" key="2">
    <source>
        <dbReference type="EMBL" id="MBB4415069.1"/>
    </source>
</evidence>
<sequence length="71" mass="8171">MITDFAQRLADCPDITTEQLEAVSLYLCAKLNRERAEDRAISFLTVKSKRLVEESLLLRIEKMRSLDKDAV</sequence>
<dbReference type="RefSeq" id="WP_183830615.1">
    <property type="nucleotide sequence ID" value="NZ_JACIGW010000022.1"/>
</dbReference>
<reference evidence="4 5" key="1">
    <citation type="submission" date="2020-08" db="EMBL/GenBank/DDBJ databases">
        <title>Genomic Encyclopedia of Type Strains, Phase IV (KMG-V): Genome sequencing to study the core and pangenomes of soil and plant-associated prokaryotes.</title>
        <authorList>
            <person name="Whitman W."/>
        </authorList>
    </citation>
    <scope>NUCLEOTIDE SEQUENCE [LARGE SCALE GENOMIC DNA]</scope>
    <source>
        <strain evidence="2 5">SEMIA 444</strain>
        <strain evidence="1 4">SEMIA 448</strain>
        <strain evidence="3 6">SEMIA 452</strain>
    </source>
</reference>